<gene>
    <name evidence="2" type="ORF">FDT80_05745</name>
</gene>
<dbReference type="OrthoDB" id="5959103at2"/>
<dbReference type="Proteomes" id="UP000309550">
    <property type="component" value="Unassembled WGS sequence"/>
</dbReference>
<reference evidence="2 3" key="1">
    <citation type="submission" date="2019-05" db="EMBL/GenBank/DDBJ databases">
        <title>Sulfitobacter sabulilitoris sp. nov., isolated from a marine sand.</title>
        <authorList>
            <person name="Yoon J.-H."/>
        </authorList>
    </citation>
    <scope>NUCLEOTIDE SEQUENCE [LARGE SCALE GENOMIC DNA]</scope>
    <source>
        <strain evidence="2 3">HSMS-29</strain>
    </source>
</reference>
<evidence type="ECO:0000313" key="2">
    <source>
        <dbReference type="EMBL" id="TMM55072.1"/>
    </source>
</evidence>
<keyword evidence="1" id="KW-1133">Transmembrane helix</keyword>
<keyword evidence="1" id="KW-0812">Transmembrane</keyword>
<keyword evidence="3" id="KW-1185">Reference proteome</keyword>
<keyword evidence="1" id="KW-0472">Membrane</keyword>
<dbReference type="EMBL" id="VANS01000001">
    <property type="protein sequence ID" value="TMM55072.1"/>
    <property type="molecule type" value="Genomic_DNA"/>
</dbReference>
<dbReference type="RefSeq" id="WP_138661242.1">
    <property type="nucleotide sequence ID" value="NZ_VANS01000001.1"/>
</dbReference>
<feature type="transmembrane region" description="Helical" evidence="1">
    <location>
        <begin position="21"/>
        <end position="47"/>
    </location>
</feature>
<protein>
    <submittedName>
        <fullName evidence="2">Uncharacterized protein</fullName>
    </submittedName>
</protein>
<organism evidence="2 3">
    <name type="scientific">Sulfitobacter sabulilitoris</name>
    <dbReference type="NCBI Taxonomy" id="2562655"/>
    <lineage>
        <taxon>Bacteria</taxon>
        <taxon>Pseudomonadati</taxon>
        <taxon>Pseudomonadota</taxon>
        <taxon>Alphaproteobacteria</taxon>
        <taxon>Rhodobacterales</taxon>
        <taxon>Roseobacteraceae</taxon>
        <taxon>Sulfitobacter</taxon>
    </lineage>
</organism>
<sequence>MTGPPDQQHKSRTFRQHTRRFLAWVRSHVPPGARLVLGIVLILMGLVGFLPVVGFWMIPLGVAVAALDVKPLLRRWRKSRHHD</sequence>
<proteinExistence type="predicted"/>
<comment type="caution">
    <text evidence="2">The sequence shown here is derived from an EMBL/GenBank/DDBJ whole genome shotgun (WGS) entry which is preliminary data.</text>
</comment>
<dbReference type="AlphaFoldDB" id="A0A5S3QD39"/>
<accession>A0A5S3QD39</accession>
<evidence type="ECO:0000313" key="3">
    <source>
        <dbReference type="Proteomes" id="UP000309550"/>
    </source>
</evidence>
<name>A0A5S3QD39_9RHOB</name>
<evidence type="ECO:0000256" key="1">
    <source>
        <dbReference type="SAM" id="Phobius"/>
    </source>
</evidence>